<dbReference type="eggNOG" id="ENOG50310R4">
    <property type="taxonomic scope" value="Bacteria"/>
</dbReference>
<protein>
    <recommendedName>
        <fullName evidence="3">NAD-specific glutamate dehydrogenase</fullName>
    </recommendedName>
</protein>
<sequence length="652" mass="73746">MNTGTGFHTFDAAPARVEIADNVAHIFFRHGNFDLHVRLEEHRVGFLCASLEAHRTSNLEGHFRRVYIMVRTIIDGNFDVHHRITGQHTVFHCFFDAALDCWDIFFRNNTTDNLVFEDKTFARLKGLDFQPAVAILTAATGLTDELAFRLDCLADGFTVSNLGFANVAIDLELAQHAVDDDFQVQLAHTLDNGLTGFLVSIHPESRVFFRQPLESDGHFLLVSLGFRFNGYRNNRLGEDHRLENDGVFLIAQRIAGRGIFKTDGSGDVTGANFVNFFAVIGMHLEDAANPLFFALSRVVYIRTGRQLTGINAEESKLAHIGVGHNFEGQRRKGQVIFCLTVVFRTSIGINPANSRDISRRRQVVDNGVEQRLYTLIAVRRTAQHRRHLARNRRFADTGFNFLDGELFPFQVFHHQLIIALGHGIQQVLPVQFSLLAHVFRNIGSLTGLAEVIGVNDGLHFNQVNNTFEGILKTNGQLDRHRIGAQPGFHHFYNPIKIGADYVHFVYIGNTRNTIFIRLAPYRFGLGLNTTLGAKYRNRTIKHSERALYLNREVHVPWCVNNVDPVTLPLTSSGRRGNGNTSLLLLDHPVHRRSAIMDFTNFVHSACIEEDAFSCRGLTGVNVCHDANVPRLFERKLSGHYHHSLQYIRNYHR</sequence>
<keyword evidence="2" id="KW-1185">Reference proteome</keyword>
<name>A1HQK7_9FIRM</name>
<evidence type="ECO:0008006" key="3">
    <source>
        <dbReference type="Google" id="ProtNLM"/>
    </source>
</evidence>
<evidence type="ECO:0000313" key="1">
    <source>
        <dbReference type="EMBL" id="EAX47677.1"/>
    </source>
</evidence>
<dbReference type="Proteomes" id="UP000005139">
    <property type="component" value="Unassembled WGS sequence"/>
</dbReference>
<gene>
    <name evidence="1" type="ORF">TcarDRAFT_1099</name>
</gene>
<accession>A1HQK7</accession>
<proteinExistence type="predicted"/>
<reference evidence="1 2" key="1">
    <citation type="submission" date="2007-01" db="EMBL/GenBank/DDBJ databases">
        <title>Annotation of the draft genome assembly of Thermosinus carboxydivorans Nor1.</title>
        <authorList>
            <consortium name="US DOE Joint Genome Institute (JGI-ORNL)"/>
            <person name="Larimer F."/>
            <person name="Land M."/>
            <person name="Hauser L."/>
        </authorList>
    </citation>
    <scope>NUCLEOTIDE SEQUENCE [LARGE SCALE GENOMIC DNA]</scope>
    <source>
        <strain evidence="1 2">Nor1</strain>
    </source>
</reference>
<dbReference type="EMBL" id="AAWL01000008">
    <property type="protein sequence ID" value="EAX47677.1"/>
    <property type="molecule type" value="Genomic_DNA"/>
</dbReference>
<organism evidence="1 2">
    <name type="scientific">Thermosinus carboxydivorans Nor1</name>
    <dbReference type="NCBI Taxonomy" id="401526"/>
    <lineage>
        <taxon>Bacteria</taxon>
        <taxon>Bacillati</taxon>
        <taxon>Bacillota</taxon>
        <taxon>Negativicutes</taxon>
        <taxon>Selenomonadales</taxon>
        <taxon>Sporomusaceae</taxon>
        <taxon>Thermosinus</taxon>
    </lineage>
</organism>
<dbReference type="AntiFam" id="ANF00072">
    <property type="entry name" value="Shadow ORF (opposite TypA)"/>
</dbReference>
<comment type="caution">
    <text evidence="1">The sequence shown here is derived from an EMBL/GenBank/DDBJ whole genome shotgun (WGS) entry which is preliminary data.</text>
</comment>
<evidence type="ECO:0000313" key="2">
    <source>
        <dbReference type="Proteomes" id="UP000005139"/>
    </source>
</evidence>
<reference evidence="1 2" key="2">
    <citation type="submission" date="2007-01" db="EMBL/GenBank/DDBJ databases">
        <title>Sequencing of the draft genome and assembly of Thermosinus carboxydivorans Nor1.</title>
        <authorList>
            <consortium name="US DOE Joint Genome Institute (JGI-PGF)"/>
            <person name="Copeland A."/>
            <person name="Lucas S."/>
            <person name="Lapidus A."/>
            <person name="Barry K."/>
            <person name="Glavina del Rio T."/>
            <person name="Dalin E."/>
            <person name="Tice H."/>
            <person name="Bruce D."/>
            <person name="Pitluck S."/>
            <person name="Richardson P."/>
        </authorList>
    </citation>
    <scope>NUCLEOTIDE SEQUENCE [LARGE SCALE GENOMIC DNA]</scope>
    <source>
        <strain evidence="1 2">Nor1</strain>
    </source>
</reference>
<dbReference type="AlphaFoldDB" id="A1HQK7"/>